<dbReference type="PANTHER" id="PTHR43537:SF49">
    <property type="entry name" value="TRANSCRIPTIONAL REGULATORY PROTEIN"/>
    <property type="match status" value="1"/>
</dbReference>
<organism evidence="6 7">
    <name type="scientific">Burkholderia plantarii</name>
    <dbReference type="NCBI Taxonomy" id="41899"/>
    <lineage>
        <taxon>Bacteria</taxon>
        <taxon>Pseudomonadati</taxon>
        <taxon>Pseudomonadota</taxon>
        <taxon>Betaproteobacteria</taxon>
        <taxon>Burkholderiales</taxon>
        <taxon>Burkholderiaceae</taxon>
        <taxon>Burkholderia</taxon>
    </lineage>
</organism>
<feature type="compositionally biased region" description="Basic and acidic residues" evidence="4">
    <location>
        <begin position="312"/>
        <end position="334"/>
    </location>
</feature>
<proteinExistence type="predicted"/>
<dbReference type="Gene3D" id="1.10.10.10">
    <property type="entry name" value="Winged helix-like DNA-binding domain superfamily/Winged helix DNA-binding domain"/>
    <property type="match status" value="1"/>
</dbReference>
<dbReference type="HOGENOM" id="CLU_059389_0_0_4"/>
<dbReference type="PROSITE" id="PS50949">
    <property type="entry name" value="HTH_GNTR"/>
    <property type="match status" value="1"/>
</dbReference>
<reference evidence="6 7" key="2">
    <citation type="journal article" date="2016" name="Appl. Microbiol. Biotechnol.">
        <title>Mutations improving production and secretion of extracellular lipase by Burkholderia glumae PG1.</title>
        <authorList>
            <person name="Knapp A."/>
            <person name="Voget S."/>
            <person name="Gao R."/>
            <person name="Zaburannyi N."/>
            <person name="Krysciak D."/>
            <person name="Breuer M."/>
            <person name="Hauer B."/>
            <person name="Streit W.R."/>
            <person name="Muller R."/>
            <person name="Daniel R."/>
            <person name="Jaeger K.E."/>
        </authorList>
    </citation>
    <scope>NUCLEOTIDE SEQUENCE [LARGE SCALE GENOMIC DNA]</scope>
    <source>
        <strain evidence="6 7">PG1</strain>
    </source>
</reference>
<sequence length="334" mass="37764">MTDQSIAARIVELIQAEQLEAGAHLPAQRLADQLRVSRSPVNEALALLHEKGVVTRERHRGFFVAKPVVEPLDEVVGALGLDAADVISSVYFRIADDRLRGELPDAFSGQLIRQRYGLTAAQLNGVLARIAGEGWAERKPGYGWHFSPMLTTPDSLMQSYRLRLALEPAALLEPGYRLDPRTLERCREVERQLLAGGIETASADQLHERGVRYHESLVEASGNRFFIDTIRRVNRVRRLLSYRSTRRRERYVEHCRQHLHVLDLLERERNDEASAALREHLLHTLDALARISDFLESAPRETPSGDAPRSGDTARKPLSHDTPRQPRPHDEGTR</sequence>
<reference evidence="7" key="1">
    <citation type="submission" date="2011-03" db="EMBL/GenBank/DDBJ databases">
        <authorList>
            <person name="Voget S."/>
            <person name="Streit W.R."/>
            <person name="Jaeger K.E."/>
            <person name="Daniel R."/>
        </authorList>
    </citation>
    <scope>NUCLEOTIDE SEQUENCE [LARGE SCALE GENOMIC DNA]</scope>
    <source>
        <strain evidence="7">PG1</strain>
    </source>
</reference>
<dbReference type="InterPro" id="IPR000524">
    <property type="entry name" value="Tscrpt_reg_HTH_GntR"/>
</dbReference>
<feature type="domain" description="HTH gntR-type" evidence="5">
    <location>
        <begin position="1"/>
        <end position="67"/>
    </location>
</feature>
<dbReference type="InterPro" id="IPR036388">
    <property type="entry name" value="WH-like_DNA-bd_sf"/>
</dbReference>
<evidence type="ECO:0000259" key="5">
    <source>
        <dbReference type="PROSITE" id="PS50949"/>
    </source>
</evidence>
<evidence type="ECO:0000256" key="2">
    <source>
        <dbReference type="ARBA" id="ARBA00023125"/>
    </source>
</evidence>
<dbReference type="Pfam" id="PF00392">
    <property type="entry name" value="GntR"/>
    <property type="match status" value="1"/>
</dbReference>
<keyword evidence="2" id="KW-0238">DNA-binding</keyword>
<dbReference type="SUPFAM" id="SSF46785">
    <property type="entry name" value="Winged helix' DNA-binding domain"/>
    <property type="match status" value="1"/>
</dbReference>
<dbReference type="PANTHER" id="PTHR43537">
    <property type="entry name" value="TRANSCRIPTIONAL REGULATOR, GNTR FAMILY"/>
    <property type="match status" value="1"/>
</dbReference>
<keyword evidence="7" id="KW-1185">Reference proteome</keyword>
<name>A0A0B6S7T7_BURPL</name>
<dbReference type="Gene3D" id="1.20.120.530">
    <property type="entry name" value="GntR ligand-binding domain-like"/>
    <property type="match status" value="1"/>
</dbReference>
<dbReference type="SMART" id="SM00895">
    <property type="entry name" value="FCD"/>
    <property type="match status" value="1"/>
</dbReference>
<keyword evidence="3" id="KW-0804">Transcription</keyword>
<dbReference type="AlphaFoldDB" id="A0A0B6S7T7"/>
<dbReference type="Pfam" id="PF07729">
    <property type="entry name" value="FCD"/>
    <property type="match status" value="1"/>
</dbReference>
<evidence type="ECO:0000313" key="7">
    <source>
        <dbReference type="Proteomes" id="UP000031838"/>
    </source>
</evidence>
<evidence type="ECO:0000256" key="1">
    <source>
        <dbReference type="ARBA" id="ARBA00023015"/>
    </source>
</evidence>
<dbReference type="GO" id="GO:0003677">
    <property type="term" value="F:DNA binding"/>
    <property type="evidence" value="ECO:0007669"/>
    <property type="project" value="UniProtKB-KW"/>
</dbReference>
<evidence type="ECO:0000313" key="6">
    <source>
        <dbReference type="EMBL" id="AJK50499.1"/>
    </source>
</evidence>
<dbReference type="KEGG" id="bgp:BGL_2c24430"/>
<feature type="region of interest" description="Disordered" evidence="4">
    <location>
        <begin position="296"/>
        <end position="334"/>
    </location>
</feature>
<dbReference type="SUPFAM" id="SSF48008">
    <property type="entry name" value="GntR ligand-binding domain-like"/>
    <property type="match status" value="1"/>
</dbReference>
<dbReference type="Proteomes" id="UP000031838">
    <property type="component" value="Chromosome 2"/>
</dbReference>
<dbReference type="EMBL" id="CP002581">
    <property type="protein sequence ID" value="AJK50499.1"/>
    <property type="molecule type" value="Genomic_DNA"/>
</dbReference>
<dbReference type="InterPro" id="IPR011711">
    <property type="entry name" value="GntR_C"/>
</dbReference>
<evidence type="ECO:0000256" key="3">
    <source>
        <dbReference type="ARBA" id="ARBA00023163"/>
    </source>
</evidence>
<accession>A0A0B6S7T7</accession>
<dbReference type="RefSeq" id="WP_080937487.1">
    <property type="nucleotide sequence ID" value="NZ_CP002581.1"/>
</dbReference>
<gene>
    <name evidence="6" type="ORF">BGL_2c24430</name>
</gene>
<dbReference type="InterPro" id="IPR008920">
    <property type="entry name" value="TF_FadR/GntR_C"/>
</dbReference>
<dbReference type="CDD" id="cd07377">
    <property type="entry name" value="WHTH_GntR"/>
    <property type="match status" value="1"/>
</dbReference>
<keyword evidence="1" id="KW-0805">Transcription regulation</keyword>
<dbReference type="SMART" id="SM00345">
    <property type="entry name" value="HTH_GNTR"/>
    <property type="match status" value="1"/>
</dbReference>
<dbReference type="InterPro" id="IPR036390">
    <property type="entry name" value="WH_DNA-bd_sf"/>
</dbReference>
<evidence type="ECO:0000256" key="4">
    <source>
        <dbReference type="SAM" id="MobiDB-lite"/>
    </source>
</evidence>
<dbReference type="GO" id="GO:0003700">
    <property type="term" value="F:DNA-binding transcription factor activity"/>
    <property type="evidence" value="ECO:0007669"/>
    <property type="project" value="InterPro"/>
</dbReference>
<protein>
    <submittedName>
        <fullName evidence="6">Putative transcriptional regulator GntR family</fullName>
    </submittedName>
</protein>